<feature type="region of interest" description="Disordered" evidence="1">
    <location>
        <begin position="563"/>
        <end position="677"/>
    </location>
</feature>
<reference evidence="2 3" key="1">
    <citation type="journal article" date="2018" name="BMC Genomics">
        <title>Genomic evidence for intraspecific hybridization in a clonal and extremely halotolerant yeast.</title>
        <authorList>
            <person name="Gostincar C."/>
            <person name="Stajich J.E."/>
            <person name="Zupancic J."/>
            <person name="Zalar P."/>
            <person name="Gunde-Cimerman N."/>
        </authorList>
    </citation>
    <scope>NUCLEOTIDE SEQUENCE [LARGE SCALE GENOMIC DNA]</scope>
    <source>
        <strain evidence="2 3">EXF-6656</strain>
    </source>
</reference>
<feature type="compositionally biased region" description="Polar residues" evidence="1">
    <location>
        <begin position="594"/>
        <end position="618"/>
    </location>
</feature>
<gene>
    <name evidence="2" type="ORF">D0869_14846</name>
</gene>
<comment type="caution">
    <text evidence="2">The sequence shown here is derived from an EMBL/GenBank/DDBJ whole genome shotgun (WGS) entry which is preliminary data.</text>
</comment>
<accession>A0A3M6W1L6</accession>
<feature type="compositionally biased region" description="Polar residues" evidence="1">
    <location>
        <begin position="466"/>
        <end position="485"/>
    </location>
</feature>
<feature type="region of interest" description="Disordered" evidence="1">
    <location>
        <begin position="403"/>
        <end position="425"/>
    </location>
</feature>
<dbReference type="SUPFAM" id="SSF54909">
    <property type="entry name" value="Dimeric alpha+beta barrel"/>
    <property type="match status" value="1"/>
</dbReference>
<feature type="compositionally biased region" description="Polar residues" evidence="1">
    <location>
        <begin position="625"/>
        <end position="641"/>
    </location>
</feature>
<dbReference type="EMBL" id="QWIJ01002295">
    <property type="protein sequence ID" value="RMX72216.1"/>
    <property type="molecule type" value="Genomic_DNA"/>
</dbReference>
<dbReference type="OrthoDB" id="3830579at2759"/>
<protein>
    <recommendedName>
        <fullName evidence="4">ABM domain-containing protein</fullName>
    </recommendedName>
</protein>
<feature type="region of interest" description="Disordered" evidence="1">
    <location>
        <begin position="184"/>
        <end position="217"/>
    </location>
</feature>
<dbReference type="AlphaFoldDB" id="A0A3M6W1L6"/>
<name>A0A3M6W1L6_HORWE</name>
<proteinExistence type="predicted"/>
<feature type="compositionally biased region" description="Low complexity" evidence="1">
    <location>
        <begin position="451"/>
        <end position="465"/>
    </location>
</feature>
<organism evidence="2 3">
    <name type="scientific">Hortaea werneckii</name>
    <name type="common">Black yeast</name>
    <name type="synonym">Cladosporium werneckii</name>
    <dbReference type="NCBI Taxonomy" id="91943"/>
    <lineage>
        <taxon>Eukaryota</taxon>
        <taxon>Fungi</taxon>
        <taxon>Dikarya</taxon>
        <taxon>Ascomycota</taxon>
        <taxon>Pezizomycotina</taxon>
        <taxon>Dothideomycetes</taxon>
        <taxon>Dothideomycetidae</taxon>
        <taxon>Mycosphaerellales</taxon>
        <taxon>Teratosphaeriaceae</taxon>
        <taxon>Hortaea</taxon>
    </lineage>
</organism>
<sequence length="741" mass="78998">MPTTEIAVFPLKAGANPGDPDSNAGKVTKSTFDTLRTVDGMQQIQFGMQVENPTMLQLMINWDSKKHHDNFAASDAYGPFLQTFMSICDGEPLMFCHADFKPEGSLSKVLSAPVTEFVVVYFEGGPKDDYLQNVSKFAQAVDQAQPEGYLGCSYGATYEELQKEEVKGKAVVISVGWQRQDRKRPRASGFHRGSTSTVEHLQHLPSGGQDLDQTGPPPTGIDDIKYLAETARLLRPSYTFANTTTVDFIIQPTLIRAPQTTSSPLPSPFQSLFAHRNCFLRVWLGSRATPSIANLTSESRSRRPMLTSLPRFHTLSAWPSHHTIYGGLGLLHGKAWPSMNGYSYDGGFNADDVGQNAQYGMPDPMTMAEDGMGGDGMGGDSMGGDGMAGDLVGGQSLDEILNGNAKSSRKQSLPRQYSQNMGRMSSDMRSVSMMSFGTGSPAGPMGEYFEPSAGSSMMPGASSNNPQQRVPQKASHSANVSRRQSAENGLALNTNFGNTPQTFGNMMGSNSAFASPHASGGMGMGMASPYVDSNMGMSVEGLGGQMMDDPMSMNAYNQPQYSTSAMASPMHPSAQPNAPNPGARGATNDIASRGGSTPFGSNVLNSGGNSVRNALSRSHSLHLNDGQSPAAQATPPMSQSGPAPVPQPPVNQGFRGQPQYPAPGSRQDVGMANSNFNGVNGPLPVNAANYNPNNQGFPWEAPEGGWPSTMINKPHMQSSYKNAYSSTGFDMLDARSNSTES</sequence>
<evidence type="ECO:0000313" key="3">
    <source>
        <dbReference type="Proteomes" id="UP000281245"/>
    </source>
</evidence>
<dbReference type="Proteomes" id="UP000281245">
    <property type="component" value="Unassembled WGS sequence"/>
</dbReference>
<evidence type="ECO:0000256" key="1">
    <source>
        <dbReference type="SAM" id="MobiDB-lite"/>
    </source>
</evidence>
<evidence type="ECO:0000313" key="2">
    <source>
        <dbReference type="EMBL" id="RMX72216.1"/>
    </source>
</evidence>
<feature type="region of interest" description="Disordered" evidence="1">
    <location>
        <begin position="448"/>
        <end position="485"/>
    </location>
</feature>
<dbReference type="InterPro" id="IPR011008">
    <property type="entry name" value="Dimeric_a/b-barrel"/>
</dbReference>
<feature type="compositionally biased region" description="Polar residues" evidence="1">
    <location>
        <begin position="404"/>
        <end position="420"/>
    </location>
</feature>
<evidence type="ECO:0008006" key="4">
    <source>
        <dbReference type="Google" id="ProtNLM"/>
    </source>
</evidence>
<dbReference type="Gene3D" id="3.30.70.100">
    <property type="match status" value="1"/>
</dbReference>